<dbReference type="AlphaFoldDB" id="A0AAV4N5M0"/>
<protein>
    <submittedName>
        <fullName evidence="1">Uncharacterized protein</fullName>
    </submittedName>
</protein>
<dbReference type="Proteomes" id="UP001054837">
    <property type="component" value="Unassembled WGS sequence"/>
</dbReference>
<name>A0AAV4N5M0_9ARAC</name>
<sequence>MAAMDSSRYELELSCGVHPMYPTKNCRQ</sequence>
<feature type="non-terminal residue" evidence="1">
    <location>
        <position position="28"/>
    </location>
</feature>
<comment type="caution">
    <text evidence="1">The sequence shown here is derived from an EMBL/GenBank/DDBJ whole genome shotgun (WGS) entry which is preliminary data.</text>
</comment>
<reference evidence="1 2" key="1">
    <citation type="submission" date="2021-06" db="EMBL/GenBank/DDBJ databases">
        <title>Caerostris darwini draft genome.</title>
        <authorList>
            <person name="Kono N."/>
            <person name="Arakawa K."/>
        </authorList>
    </citation>
    <scope>NUCLEOTIDE SEQUENCE [LARGE SCALE GENOMIC DNA]</scope>
</reference>
<evidence type="ECO:0000313" key="1">
    <source>
        <dbReference type="EMBL" id="GIX78986.1"/>
    </source>
</evidence>
<proteinExistence type="predicted"/>
<organism evidence="1 2">
    <name type="scientific">Caerostris darwini</name>
    <dbReference type="NCBI Taxonomy" id="1538125"/>
    <lineage>
        <taxon>Eukaryota</taxon>
        <taxon>Metazoa</taxon>
        <taxon>Ecdysozoa</taxon>
        <taxon>Arthropoda</taxon>
        <taxon>Chelicerata</taxon>
        <taxon>Arachnida</taxon>
        <taxon>Araneae</taxon>
        <taxon>Araneomorphae</taxon>
        <taxon>Entelegynae</taxon>
        <taxon>Araneoidea</taxon>
        <taxon>Araneidae</taxon>
        <taxon>Caerostris</taxon>
    </lineage>
</organism>
<keyword evidence="2" id="KW-1185">Reference proteome</keyword>
<gene>
    <name evidence="1" type="ORF">CDAR_13891</name>
</gene>
<dbReference type="EMBL" id="BPLQ01001141">
    <property type="protein sequence ID" value="GIX78986.1"/>
    <property type="molecule type" value="Genomic_DNA"/>
</dbReference>
<evidence type="ECO:0000313" key="2">
    <source>
        <dbReference type="Proteomes" id="UP001054837"/>
    </source>
</evidence>
<accession>A0AAV4N5M0</accession>